<evidence type="ECO:0000313" key="3">
    <source>
        <dbReference type="Proteomes" id="UP000073492"/>
    </source>
</evidence>
<organism evidence="2 3">
    <name type="scientific">Pseudocercospora musae</name>
    <dbReference type="NCBI Taxonomy" id="113226"/>
    <lineage>
        <taxon>Eukaryota</taxon>
        <taxon>Fungi</taxon>
        <taxon>Dikarya</taxon>
        <taxon>Ascomycota</taxon>
        <taxon>Pezizomycotina</taxon>
        <taxon>Dothideomycetes</taxon>
        <taxon>Dothideomycetidae</taxon>
        <taxon>Mycosphaerellales</taxon>
        <taxon>Mycosphaerellaceae</taxon>
        <taxon>Pseudocercospora</taxon>
    </lineage>
</organism>
<accession>A0A139IJ72</accession>
<reference evidence="2 3" key="1">
    <citation type="submission" date="2015-07" db="EMBL/GenBank/DDBJ databases">
        <title>Comparative genomics of the Sigatoka disease complex on banana suggests a link between parallel evolutionary changes in Pseudocercospora fijiensis and Pseudocercospora eumusae and increased virulence on the banana host.</title>
        <authorList>
            <person name="Chang T.-C."/>
            <person name="Salvucci A."/>
            <person name="Crous P.W."/>
            <person name="Stergiopoulos I."/>
        </authorList>
    </citation>
    <scope>NUCLEOTIDE SEQUENCE [LARGE SCALE GENOMIC DNA]</scope>
    <source>
        <strain evidence="2 3">CBS 116634</strain>
    </source>
</reference>
<dbReference type="Proteomes" id="UP000073492">
    <property type="component" value="Unassembled WGS sequence"/>
</dbReference>
<dbReference type="AlphaFoldDB" id="A0A139IJ72"/>
<evidence type="ECO:0000313" key="2">
    <source>
        <dbReference type="EMBL" id="KXT14740.1"/>
    </source>
</evidence>
<proteinExistence type="predicted"/>
<sequence length="163" mass="18211">MYQRCVTFTCTIFCCTCTLQDCDVCDRCFRHVYVQTKSYPPRSTKLPYRSPLPSPLSPLSRLPLPSLNCPASTLPLTAHETRPHRIARNDSTRLLSTQVSAHLPKHCTATLKQQAASSTLSLPSAHESESPYLTHRRPFPSHPPLSLIRPLNGASCPFRPDLT</sequence>
<feature type="region of interest" description="Disordered" evidence="1">
    <location>
        <begin position="118"/>
        <end position="146"/>
    </location>
</feature>
<evidence type="ECO:0000256" key="1">
    <source>
        <dbReference type="SAM" id="MobiDB-lite"/>
    </source>
</evidence>
<dbReference type="EMBL" id="LFZO01000076">
    <property type="protein sequence ID" value="KXT14740.1"/>
    <property type="molecule type" value="Genomic_DNA"/>
</dbReference>
<comment type="caution">
    <text evidence="2">The sequence shown here is derived from an EMBL/GenBank/DDBJ whole genome shotgun (WGS) entry which is preliminary data.</text>
</comment>
<name>A0A139IJ72_9PEZI</name>
<dbReference type="OrthoDB" id="376826at2759"/>
<protein>
    <submittedName>
        <fullName evidence="2">Uncharacterized protein</fullName>
    </submittedName>
</protein>
<gene>
    <name evidence="2" type="ORF">AC579_4416</name>
</gene>
<keyword evidence="3" id="KW-1185">Reference proteome</keyword>